<evidence type="ECO:0000313" key="4">
    <source>
        <dbReference type="Proteomes" id="UP000600918"/>
    </source>
</evidence>
<comment type="caution">
    <text evidence="3">The sequence shown here is derived from an EMBL/GenBank/DDBJ whole genome shotgun (WGS) entry which is preliminary data.</text>
</comment>
<keyword evidence="2" id="KW-0812">Transmembrane</keyword>
<proteinExistence type="predicted"/>
<feature type="region of interest" description="Disordered" evidence="1">
    <location>
        <begin position="49"/>
        <end position="68"/>
    </location>
</feature>
<evidence type="ECO:0000256" key="2">
    <source>
        <dbReference type="SAM" id="Phobius"/>
    </source>
</evidence>
<keyword evidence="4" id="KW-1185">Reference proteome</keyword>
<name>A0A834NL05_VESPE</name>
<keyword evidence="2" id="KW-1133">Transmembrane helix</keyword>
<sequence>MAMTILSALVTVALIGLVSFLIGKAILCIRMCFERRRLNRENGIELETPDVSTSQMSARKTTTGRPTVTTTITLELDTTPSTSMTTSSIILSPTSLVPSETGPRPSVTTHPEEEEEAKPSTSQA</sequence>
<feature type="compositionally biased region" description="Polar residues" evidence="1">
    <location>
        <begin position="50"/>
        <end position="60"/>
    </location>
</feature>
<reference evidence="3" key="1">
    <citation type="journal article" date="2020" name="G3 (Bethesda)">
        <title>High-Quality Assemblies for Three Invasive Social Wasps from the &lt;i&gt;Vespula&lt;/i&gt; Genus.</title>
        <authorList>
            <person name="Harrop T.W.R."/>
            <person name="Guhlin J."/>
            <person name="McLaughlin G.M."/>
            <person name="Permina E."/>
            <person name="Stockwell P."/>
            <person name="Gilligan J."/>
            <person name="Le Lec M.F."/>
            <person name="Gruber M.A.M."/>
            <person name="Quinn O."/>
            <person name="Lovegrove M."/>
            <person name="Duncan E.J."/>
            <person name="Remnant E.J."/>
            <person name="Van Eeckhoven J."/>
            <person name="Graham B."/>
            <person name="Knapp R.A."/>
            <person name="Langford K.W."/>
            <person name="Kronenberg Z."/>
            <person name="Press M.O."/>
            <person name="Eacker S.M."/>
            <person name="Wilson-Rankin E.E."/>
            <person name="Purcell J."/>
            <person name="Lester P.J."/>
            <person name="Dearden P.K."/>
        </authorList>
    </citation>
    <scope>NUCLEOTIDE SEQUENCE</scope>
    <source>
        <strain evidence="3">Volc-1</strain>
    </source>
</reference>
<feature type="region of interest" description="Disordered" evidence="1">
    <location>
        <begin position="75"/>
        <end position="124"/>
    </location>
</feature>
<organism evidence="3 4">
    <name type="scientific">Vespula pensylvanica</name>
    <name type="common">Western yellow jacket</name>
    <name type="synonym">Wasp</name>
    <dbReference type="NCBI Taxonomy" id="30213"/>
    <lineage>
        <taxon>Eukaryota</taxon>
        <taxon>Metazoa</taxon>
        <taxon>Ecdysozoa</taxon>
        <taxon>Arthropoda</taxon>
        <taxon>Hexapoda</taxon>
        <taxon>Insecta</taxon>
        <taxon>Pterygota</taxon>
        <taxon>Neoptera</taxon>
        <taxon>Endopterygota</taxon>
        <taxon>Hymenoptera</taxon>
        <taxon>Apocrita</taxon>
        <taxon>Aculeata</taxon>
        <taxon>Vespoidea</taxon>
        <taxon>Vespidae</taxon>
        <taxon>Vespinae</taxon>
        <taxon>Vespula</taxon>
    </lineage>
</organism>
<feature type="transmembrane region" description="Helical" evidence="2">
    <location>
        <begin position="6"/>
        <end position="27"/>
    </location>
</feature>
<accession>A0A834NL05</accession>
<protein>
    <submittedName>
        <fullName evidence="3">Uncharacterized protein</fullName>
    </submittedName>
</protein>
<feature type="compositionally biased region" description="Low complexity" evidence="1">
    <location>
        <begin position="75"/>
        <end position="96"/>
    </location>
</feature>
<evidence type="ECO:0000256" key="1">
    <source>
        <dbReference type="SAM" id="MobiDB-lite"/>
    </source>
</evidence>
<dbReference type="AlphaFoldDB" id="A0A834NL05"/>
<gene>
    <name evidence="3" type="ORF">H0235_012776</name>
</gene>
<dbReference type="EMBL" id="JACSDY010000012">
    <property type="protein sequence ID" value="KAF7412925.1"/>
    <property type="molecule type" value="Genomic_DNA"/>
</dbReference>
<keyword evidence="2" id="KW-0472">Membrane</keyword>
<dbReference type="Proteomes" id="UP000600918">
    <property type="component" value="Unassembled WGS sequence"/>
</dbReference>
<evidence type="ECO:0000313" key="3">
    <source>
        <dbReference type="EMBL" id="KAF7412925.1"/>
    </source>
</evidence>